<name>A0AAV7THC9_PLEWA</name>
<gene>
    <name evidence="2" type="ORF">NDU88_000988</name>
</gene>
<reference evidence="2" key="1">
    <citation type="journal article" date="2022" name="bioRxiv">
        <title>Sequencing and chromosome-scale assembly of the giantPleurodeles waltlgenome.</title>
        <authorList>
            <person name="Brown T."/>
            <person name="Elewa A."/>
            <person name="Iarovenko S."/>
            <person name="Subramanian E."/>
            <person name="Araus A.J."/>
            <person name="Petzold A."/>
            <person name="Susuki M."/>
            <person name="Suzuki K.-i.T."/>
            <person name="Hayashi T."/>
            <person name="Toyoda A."/>
            <person name="Oliveira C."/>
            <person name="Osipova E."/>
            <person name="Leigh N.D."/>
            <person name="Simon A."/>
            <person name="Yun M.H."/>
        </authorList>
    </citation>
    <scope>NUCLEOTIDE SEQUENCE</scope>
    <source>
        <strain evidence="2">20211129_DDA</strain>
        <tissue evidence="2">Liver</tissue>
    </source>
</reference>
<evidence type="ECO:0000313" key="2">
    <source>
        <dbReference type="EMBL" id="KAJ1175701.1"/>
    </source>
</evidence>
<proteinExistence type="predicted"/>
<evidence type="ECO:0000313" key="3">
    <source>
        <dbReference type="Proteomes" id="UP001066276"/>
    </source>
</evidence>
<feature type="region of interest" description="Disordered" evidence="1">
    <location>
        <begin position="1"/>
        <end position="70"/>
    </location>
</feature>
<keyword evidence="3" id="KW-1185">Reference proteome</keyword>
<protein>
    <submittedName>
        <fullName evidence="2">Uncharacterized protein</fullName>
    </submittedName>
</protein>
<sequence length="70" mass="7434">MRTECHGDTRAGRGPTEGPPWTTAAPGSKLRSDLTEGGSLESPSGDDSAAQLAAGPRRNWTRRRITGSQR</sequence>
<comment type="caution">
    <text evidence="2">The sequence shown here is derived from an EMBL/GenBank/DDBJ whole genome shotgun (WGS) entry which is preliminary data.</text>
</comment>
<organism evidence="2 3">
    <name type="scientific">Pleurodeles waltl</name>
    <name type="common">Iberian ribbed newt</name>
    <dbReference type="NCBI Taxonomy" id="8319"/>
    <lineage>
        <taxon>Eukaryota</taxon>
        <taxon>Metazoa</taxon>
        <taxon>Chordata</taxon>
        <taxon>Craniata</taxon>
        <taxon>Vertebrata</taxon>
        <taxon>Euteleostomi</taxon>
        <taxon>Amphibia</taxon>
        <taxon>Batrachia</taxon>
        <taxon>Caudata</taxon>
        <taxon>Salamandroidea</taxon>
        <taxon>Salamandridae</taxon>
        <taxon>Pleurodelinae</taxon>
        <taxon>Pleurodeles</taxon>
    </lineage>
</organism>
<dbReference type="AlphaFoldDB" id="A0AAV7THC9"/>
<feature type="compositionally biased region" description="Basic and acidic residues" evidence="1">
    <location>
        <begin position="1"/>
        <end position="11"/>
    </location>
</feature>
<dbReference type="EMBL" id="JANPWB010000006">
    <property type="protein sequence ID" value="KAJ1175701.1"/>
    <property type="molecule type" value="Genomic_DNA"/>
</dbReference>
<dbReference type="Proteomes" id="UP001066276">
    <property type="component" value="Chromosome 3_2"/>
</dbReference>
<evidence type="ECO:0000256" key="1">
    <source>
        <dbReference type="SAM" id="MobiDB-lite"/>
    </source>
</evidence>
<accession>A0AAV7THC9</accession>
<feature type="compositionally biased region" description="Basic residues" evidence="1">
    <location>
        <begin position="59"/>
        <end position="70"/>
    </location>
</feature>